<gene>
    <name evidence="1" type="ORF">SK128_026728</name>
</gene>
<dbReference type="EMBL" id="JAXCGZ010004069">
    <property type="protein sequence ID" value="KAK7082334.1"/>
    <property type="molecule type" value="Genomic_DNA"/>
</dbReference>
<organism evidence="1 2">
    <name type="scientific">Halocaridina rubra</name>
    <name type="common">Hawaiian red shrimp</name>
    <dbReference type="NCBI Taxonomy" id="373956"/>
    <lineage>
        <taxon>Eukaryota</taxon>
        <taxon>Metazoa</taxon>
        <taxon>Ecdysozoa</taxon>
        <taxon>Arthropoda</taxon>
        <taxon>Crustacea</taxon>
        <taxon>Multicrustacea</taxon>
        <taxon>Malacostraca</taxon>
        <taxon>Eumalacostraca</taxon>
        <taxon>Eucarida</taxon>
        <taxon>Decapoda</taxon>
        <taxon>Pleocyemata</taxon>
        <taxon>Caridea</taxon>
        <taxon>Atyoidea</taxon>
        <taxon>Atyidae</taxon>
        <taxon>Halocaridina</taxon>
    </lineage>
</organism>
<accession>A0AAN8XMU1</accession>
<proteinExistence type="predicted"/>
<protein>
    <submittedName>
        <fullName evidence="1">Uncharacterized protein</fullName>
    </submittedName>
</protein>
<sequence>MTWMKWSGAVYEGDPSTAMMAGRYMPHMTQPQPIRPQKLPKSKGFTAAVDGVSIVSVSFSRVSNTGVRSKVALGHFIAVFISNISRSRDPHSLMLSIVITDMLLWLPWPYC</sequence>
<reference evidence="1 2" key="1">
    <citation type="submission" date="2023-11" db="EMBL/GenBank/DDBJ databases">
        <title>Halocaridina rubra genome assembly.</title>
        <authorList>
            <person name="Smith C."/>
        </authorList>
    </citation>
    <scope>NUCLEOTIDE SEQUENCE [LARGE SCALE GENOMIC DNA]</scope>
    <source>
        <strain evidence="1">EP-1</strain>
        <tissue evidence="1">Whole</tissue>
    </source>
</reference>
<evidence type="ECO:0000313" key="1">
    <source>
        <dbReference type="EMBL" id="KAK7082334.1"/>
    </source>
</evidence>
<comment type="caution">
    <text evidence="1">The sequence shown here is derived from an EMBL/GenBank/DDBJ whole genome shotgun (WGS) entry which is preliminary data.</text>
</comment>
<name>A0AAN8XMU1_HALRR</name>
<dbReference type="AlphaFoldDB" id="A0AAN8XMU1"/>
<keyword evidence="2" id="KW-1185">Reference proteome</keyword>
<dbReference type="Proteomes" id="UP001381693">
    <property type="component" value="Unassembled WGS sequence"/>
</dbReference>
<evidence type="ECO:0000313" key="2">
    <source>
        <dbReference type="Proteomes" id="UP001381693"/>
    </source>
</evidence>